<dbReference type="Pfam" id="PF01594">
    <property type="entry name" value="AI-2E_transport"/>
    <property type="match status" value="1"/>
</dbReference>
<feature type="transmembrane region" description="Helical" evidence="8">
    <location>
        <begin position="64"/>
        <end position="86"/>
    </location>
</feature>
<keyword evidence="3" id="KW-0813">Transport</keyword>
<protein>
    <submittedName>
        <fullName evidence="9">Transport protein YdiK</fullName>
    </submittedName>
</protein>
<feature type="transmembrane region" description="Helical" evidence="8">
    <location>
        <begin position="311"/>
        <end position="338"/>
    </location>
</feature>
<evidence type="ECO:0000256" key="2">
    <source>
        <dbReference type="ARBA" id="ARBA00009773"/>
    </source>
</evidence>
<dbReference type="RefSeq" id="WP_171089073.1">
    <property type="nucleotide sequence ID" value="NZ_CP053069.1"/>
</dbReference>
<feature type="transmembrane region" description="Helical" evidence="8">
    <location>
        <begin position="280"/>
        <end position="299"/>
    </location>
</feature>
<sequence>MPPTPASPAPTEHYVRIAVAALLVIGTVLVLVPFLAAMLFAVVICMSTWPAYAWLRDRWGGRSSLAALVMVLALLVLIALPVALVAQSLIVHSGDIVDLFRGLLDRRESIQLPDFVKNLPLVGSSLDQYWQALTGSRDELAALARRLVDPGKKILIATGGAVGTGLFQVLVATFIAFFFYRDGEFASNLFRRAVARLAGREQGGVLLMTAQNTVRGVVYGLIGTAVAQAAVALVGFLIAGVPGAFLLAALTFVLSLVPMGPVLVWGGAAVWLYATDQPGWAIFMGIYGAAVISSVDNFVKPILMSRAGGLSMLLVVLGVFGGAVAFGFIGLFVGPVLLAVSWKLLKAWLIDRDAANPVPPASGTPA</sequence>
<keyword evidence="4" id="KW-1003">Cell membrane</keyword>
<evidence type="ECO:0000256" key="8">
    <source>
        <dbReference type="SAM" id="Phobius"/>
    </source>
</evidence>
<keyword evidence="6 8" id="KW-1133">Transmembrane helix</keyword>
<dbReference type="AlphaFoldDB" id="A0A6M4GQH0"/>
<dbReference type="PANTHER" id="PTHR21716">
    <property type="entry name" value="TRANSMEMBRANE PROTEIN"/>
    <property type="match status" value="1"/>
</dbReference>
<evidence type="ECO:0000256" key="4">
    <source>
        <dbReference type="ARBA" id="ARBA00022475"/>
    </source>
</evidence>
<feature type="transmembrane region" description="Helical" evidence="8">
    <location>
        <begin position="17"/>
        <end position="44"/>
    </location>
</feature>
<evidence type="ECO:0000313" key="9">
    <source>
        <dbReference type="EMBL" id="QJR09382.1"/>
    </source>
</evidence>
<evidence type="ECO:0000256" key="1">
    <source>
        <dbReference type="ARBA" id="ARBA00004651"/>
    </source>
</evidence>
<feature type="transmembrane region" description="Helical" evidence="8">
    <location>
        <begin position="245"/>
        <end position="274"/>
    </location>
</feature>
<evidence type="ECO:0000256" key="3">
    <source>
        <dbReference type="ARBA" id="ARBA00022448"/>
    </source>
</evidence>
<evidence type="ECO:0000256" key="7">
    <source>
        <dbReference type="ARBA" id="ARBA00023136"/>
    </source>
</evidence>
<reference evidence="9 10" key="1">
    <citation type="submission" date="2020-04" db="EMBL/GenBank/DDBJ databases">
        <title>Usitatibacter rugosus gen. nov., sp. nov. and Usitatibacter palustris sp. nov., novel members of Usitatibacteraceae fam. nov. within the order Nitrosomonadales isolated from soil.</title>
        <authorList>
            <person name="Huber K.J."/>
            <person name="Neumann-Schaal M."/>
            <person name="Geppert A."/>
            <person name="Luckner M."/>
            <person name="Wanner G."/>
            <person name="Overmann J."/>
        </authorList>
    </citation>
    <scope>NUCLEOTIDE SEQUENCE [LARGE SCALE GENOMIC DNA]</scope>
    <source>
        <strain evidence="9 10">0125_3</strain>
    </source>
</reference>
<keyword evidence="7 8" id="KW-0472">Membrane</keyword>
<dbReference type="GO" id="GO:0005886">
    <property type="term" value="C:plasma membrane"/>
    <property type="evidence" value="ECO:0007669"/>
    <property type="project" value="UniProtKB-SubCell"/>
</dbReference>
<comment type="similarity">
    <text evidence="2">Belongs to the autoinducer-2 exporter (AI-2E) (TC 2.A.86) family.</text>
</comment>
<dbReference type="KEGG" id="uru:DSM104443_00422"/>
<proteinExistence type="inferred from homology"/>
<evidence type="ECO:0000313" key="10">
    <source>
        <dbReference type="Proteomes" id="UP000501534"/>
    </source>
</evidence>
<evidence type="ECO:0000256" key="6">
    <source>
        <dbReference type="ARBA" id="ARBA00022989"/>
    </source>
</evidence>
<dbReference type="PANTHER" id="PTHR21716:SF67">
    <property type="entry name" value="TRANSPORT PROTEIN YDIK-RELATED"/>
    <property type="match status" value="1"/>
</dbReference>
<evidence type="ECO:0000256" key="5">
    <source>
        <dbReference type="ARBA" id="ARBA00022692"/>
    </source>
</evidence>
<organism evidence="9 10">
    <name type="scientific">Usitatibacter rugosus</name>
    <dbReference type="NCBI Taxonomy" id="2732067"/>
    <lineage>
        <taxon>Bacteria</taxon>
        <taxon>Pseudomonadati</taxon>
        <taxon>Pseudomonadota</taxon>
        <taxon>Betaproteobacteria</taxon>
        <taxon>Nitrosomonadales</taxon>
        <taxon>Usitatibacteraceae</taxon>
        <taxon>Usitatibacter</taxon>
    </lineage>
</organism>
<feature type="transmembrane region" description="Helical" evidence="8">
    <location>
        <begin position="217"/>
        <end position="238"/>
    </location>
</feature>
<dbReference type="EMBL" id="CP053069">
    <property type="protein sequence ID" value="QJR09382.1"/>
    <property type="molecule type" value="Genomic_DNA"/>
</dbReference>
<feature type="transmembrane region" description="Helical" evidence="8">
    <location>
        <begin position="154"/>
        <end position="180"/>
    </location>
</feature>
<dbReference type="InterPro" id="IPR002549">
    <property type="entry name" value="AI-2E-like"/>
</dbReference>
<keyword evidence="10" id="KW-1185">Reference proteome</keyword>
<name>A0A6M4GQH0_9PROT</name>
<gene>
    <name evidence="9" type="primary">ydiK_1</name>
    <name evidence="9" type="ORF">DSM104443_00422</name>
</gene>
<accession>A0A6M4GQH0</accession>
<keyword evidence="5 8" id="KW-0812">Transmembrane</keyword>
<comment type="subcellular location">
    <subcellularLocation>
        <location evidence="1">Cell membrane</location>
        <topology evidence="1">Multi-pass membrane protein</topology>
    </subcellularLocation>
</comment>
<dbReference type="Proteomes" id="UP000501534">
    <property type="component" value="Chromosome"/>
</dbReference>